<feature type="transmembrane region" description="Helical" evidence="5">
    <location>
        <begin position="7"/>
        <end position="24"/>
    </location>
</feature>
<gene>
    <name evidence="6" type="ORF">WMO25_04000</name>
</gene>
<evidence type="ECO:0000256" key="2">
    <source>
        <dbReference type="ARBA" id="ARBA00022692"/>
    </source>
</evidence>
<evidence type="ECO:0000256" key="1">
    <source>
        <dbReference type="ARBA" id="ARBA00004141"/>
    </source>
</evidence>
<sequence>MMKEQLCTTVGMVGGFIAALLGGWDTGLQTLMILIGIDYLTGLIVAGVFHKSTKTKNGALESKAGFKGLCRKAVILLIVLMAYRFDMLIHVNYIRDAVIIGFISNEAISIVENAGLMGIPMPPQITKAIEILTKKSEEEHGNEEN</sequence>
<keyword evidence="3 5" id="KW-1133">Transmembrane helix</keyword>
<dbReference type="InterPro" id="IPR006480">
    <property type="entry name" value="Phage_holin_4_1"/>
</dbReference>
<protein>
    <submittedName>
        <fullName evidence="6">Phage holin family protein</fullName>
    </submittedName>
</protein>
<proteinExistence type="predicted"/>
<evidence type="ECO:0000256" key="5">
    <source>
        <dbReference type="SAM" id="Phobius"/>
    </source>
</evidence>
<keyword evidence="4 5" id="KW-0472">Membrane</keyword>
<evidence type="ECO:0000313" key="6">
    <source>
        <dbReference type="EMBL" id="MEQ2364255.1"/>
    </source>
</evidence>
<dbReference type="NCBIfam" id="TIGR01593">
    <property type="entry name" value="holin_tox_secr"/>
    <property type="match status" value="1"/>
</dbReference>
<dbReference type="EMBL" id="JBBMEK010000029">
    <property type="protein sequence ID" value="MEQ2364255.1"/>
    <property type="molecule type" value="Genomic_DNA"/>
</dbReference>
<reference evidence="6 7" key="1">
    <citation type="submission" date="2024-03" db="EMBL/GenBank/DDBJ databases">
        <title>Human intestinal bacterial collection.</title>
        <authorList>
            <person name="Pauvert C."/>
            <person name="Hitch T.C.A."/>
            <person name="Clavel T."/>
        </authorList>
    </citation>
    <scope>NUCLEOTIDE SEQUENCE [LARGE SCALE GENOMIC DNA]</scope>
    <source>
        <strain evidence="6 7">CLA-AA-H190</strain>
    </source>
</reference>
<comment type="subcellular location">
    <subcellularLocation>
        <location evidence="1">Membrane</location>
        <topology evidence="1">Multi-pass membrane protein</topology>
    </subcellularLocation>
</comment>
<dbReference type="Proteomes" id="UP001469749">
    <property type="component" value="Unassembled WGS sequence"/>
</dbReference>
<feature type="transmembrane region" description="Helical" evidence="5">
    <location>
        <begin position="30"/>
        <end position="49"/>
    </location>
</feature>
<accession>A0ABV1B1E6</accession>
<dbReference type="RefSeq" id="WP_310593064.1">
    <property type="nucleotide sequence ID" value="NZ_JBBMEK010000029.1"/>
</dbReference>
<organism evidence="6 7">
    <name type="scientific">Coprococcus intestinihominis</name>
    <dbReference type="NCBI Taxonomy" id="3133154"/>
    <lineage>
        <taxon>Bacteria</taxon>
        <taxon>Bacillati</taxon>
        <taxon>Bacillota</taxon>
        <taxon>Clostridia</taxon>
        <taxon>Lachnospirales</taxon>
        <taxon>Lachnospiraceae</taxon>
        <taxon>Coprococcus</taxon>
    </lineage>
</organism>
<dbReference type="Pfam" id="PF05105">
    <property type="entry name" value="Phage_holin_4_1"/>
    <property type="match status" value="1"/>
</dbReference>
<keyword evidence="7" id="KW-1185">Reference proteome</keyword>
<comment type="caution">
    <text evidence="6">The sequence shown here is derived from an EMBL/GenBank/DDBJ whole genome shotgun (WGS) entry which is preliminary data.</text>
</comment>
<evidence type="ECO:0000256" key="4">
    <source>
        <dbReference type="ARBA" id="ARBA00023136"/>
    </source>
</evidence>
<evidence type="ECO:0000256" key="3">
    <source>
        <dbReference type="ARBA" id="ARBA00022989"/>
    </source>
</evidence>
<name>A0ABV1B1E6_9FIRM</name>
<keyword evidence="2 5" id="KW-0812">Transmembrane</keyword>
<evidence type="ECO:0000313" key="7">
    <source>
        <dbReference type="Proteomes" id="UP001469749"/>
    </source>
</evidence>